<protein>
    <recommendedName>
        <fullName evidence="3">WD40-like Beta Propeller Repeat</fullName>
    </recommendedName>
</protein>
<evidence type="ECO:0000313" key="1">
    <source>
        <dbReference type="EMBL" id="SFG75336.1"/>
    </source>
</evidence>
<dbReference type="RefSeq" id="WP_090992172.1">
    <property type="nucleotide sequence ID" value="NZ_FOPP01000002.1"/>
</dbReference>
<keyword evidence="2" id="KW-1185">Reference proteome</keyword>
<evidence type="ECO:0008006" key="3">
    <source>
        <dbReference type="Google" id="ProtNLM"/>
    </source>
</evidence>
<gene>
    <name evidence="1" type="ORF">SAMN04489864_102110</name>
</gene>
<dbReference type="STRING" id="414048.SAMN04489864_102110"/>
<accession>A0A1I2UKH3</accession>
<dbReference type="AlphaFoldDB" id="A0A1I2UKH3"/>
<dbReference type="Proteomes" id="UP000199666">
    <property type="component" value="Unassembled WGS sequence"/>
</dbReference>
<name>A0A1I2UKH3_9SPHI</name>
<dbReference type="OrthoDB" id="9799878at2"/>
<evidence type="ECO:0000313" key="2">
    <source>
        <dbReference type="Proteomes" id="UP000199666"/>
    </source>
</evidence>
<proteinExistence type="predicted"/>
<reference evidence="1 2" key="1">
    <citation type="submission" date="2016-10" db="EMBL/GenBank/DDBJ databases">
        <authorList>
            <person name="de Groot N.N."/>
        </authorList>
    </citation>
    <scope>NUCLEOTIDE SEQUENCE [LARGE SCALE GENOMIC DNA]</scope>
    <source>
        <strain evidence="1 2">DSM 18684</strain>
    </source>
</reference>
<dbReference type="Gene3D" id="2.120.10.30">
    <property type="entry name" value="TolB, C-terminal domain"/>
    <property type="match status" value="1"/>
</dbReference>
<sequence>MTLNIPYNNFKISILYTLILSLTSLSVFGQVFDAEQNPLSVKWRQINISGFKIIYPAELEKEAQRMANTIPKIYPQVGHSLNQQKTTIPIVFQNRGIMANGFVQLAPKKSQFYTTPPQQFDSQDWLNNLAVHELRHVAQFDKLTGGKAYPFPEEIYFAYLGVSVPIWFFEGDAVSTETSLTNAGRGRQPSWIMPFRTSLLNNQKLSYSKSYFGSSKDQTPGYYQLGYLLTSQLRKEFGKHSVDSLFGDIQKRPFRLYPFSRSLKKLTGKNTNQWYKYNLELLKNAWLKQDTENKSDEYEVLNQKAKFATNYFLPTAFGSNQILSLKHSKASPPTFVLIDSSKNEKKLFSIAYQEQPWFSYTNNILVWDEIRFDPRYKQRSYSVICSYNFLTQQKKQLTFKTRLFSPSLSTDGNKLIAVQIDLSNQANLVELDPQNGTIIKTHPNKEGDMLQTPALNNNGSKIAWVSVSESGKALWTREGDEKPDKIIDFTQQQLSRPVFNGDRVVFNAHLNGINNLFEVNPIDKKIVALSASKYGAFNGSLTKEGKSLLFNEYHLMGYDIVQAPIVRKEVQENSFIYFGEEAQRQEKTEDVFKEIPDQVLESKPYRPFANLFNFHSLSPKFEDLDKPGIQLKSTDLLSTLDFYAGMDYDSDLRKIAYNAGFTFKALYPIFSAIYRNRARTAFYKLKNATQVSQANWRENYINIKASLPLSINSFNHNYNFIGEIGTSYTDRNLNETDAKAINSTLTFPLNYRFAFTHTIRTAERDLAPKFAQVFSFKYFHQPFDNKVKGKLFALESNLYFPGILKNHTFSMGLNYQNTTGLFNASREITTVYGYAQIKAKSKLQNTLLLNYRFPIAFPDAEIGPLAYIRNIRGGLFSHYENIVKQTNLAQPKTFGFELRSSMNLLRYQPIVDLGARVIFVNQSYKQNPILELIFNYSF</sequence>
<organism evidence="1 2">
    <name type="scientific">Pedobacter insulae</name>
    <dbReference type="NCBI Taxonomy" id="414048"/>
    <lineage>
        <taxon>Bacteria</taxon>
        <taxon>Pseudomonadati</taxon>
        <taxon>Bacteroidota</taxon>
        <taxon>Sphingobacteriia</taxon>
        <taxon>Sphingobacteriales</taxon>
        <taxon>Sphingobacteriaceae</taxon>
        <taxon>Pedobacter</taxon>
    </lineage>
</organism>
<dbReference type="EMBL" id="FOPP01000002">
    <property type="protein sequence ID" value="SFG75336.1"/>
    <property type="molecule type" value="Genomic_DNA"/>
</dbReference>
<dbReference type="SUPFAM" id="SSF82171">
    <property type="entry name" value="DPP6 N-terminal domain-like"/>
    <property type="match status" value="1"/>
</dbReference>
<dbReference type="InterPro" id="IPR011042">
    <property type="entry name" value="6-blade_b-propeller_TolB-like"/>
</dbReference>